<keyword evidence="3" id="KW-1185">Reference proteome</keyword>
<feature type="region of interest" description="Disordered" evidence="1">
    <location>
        <begin position="1"/>
        <end position="26"/>
    </location>
</feature>
<dbReference type="EMBL" id="BGZK01000164">
    <property type="protein sequence ID" value="GBP24698.1"/>
    <property type="molecule type" value="Genomic_DNA"/>
</dbReference>
<dbReference type="Proteomes" id="UP000299102">
    <property type="component" value="Unassembled WGS sequence"/>
</dbReference>
<sequence>MVSDDVRGARLRPHRPKGALPTSDSAKQLLQKSLRRTLSAVSYEALPPQHFIRRPRNVLSDPPDELTAEVEDGHSTGALLALPVSYKEIQPEPNLHVIFYAEMPTLRHP</sequence>
<evidence type="ECO:0000256" key="1">
    <source>
        <dbReference type="SAM" id="MobiDB-lite"/>
    </source>
</evidence>
<evidence type="ECO:0000313" key="2">
    <source>
        <dbReference type="EMBL" id="GBP24698.1"/>
    </source>
</evidence>
<reference evidence="2 3" key="1">
    <citation type="journal article" date="2019" name="Commun. Biol.">
        <title>The bagworm genome reveals a unique fibroin gene that provides high tensile strength.</title>
        <authorList>
            <person name="Kono N."/>
            <person name="Nakamura H."/>
            <person name="Ohtoshi R."/>
            <person name="Tomita M."/>
            <person name="Numata K."/>
            <person name="Arakawa K."/>
        </authorList>
    </citation>
    <scope>NUCLEOTIDE SEQUENCE [LARGE SCALE GENOMIC DNA]</scope>
</reference>
<comment type="caution">
    <text evidence="2">The sequence shown here is derived from an EMBL/GenBank/DDBJ whole genome shotgun (WGS) entry which is preliminary data.</text>
</comment>
<proteinExistence type="predicted"/>
<name>A0A4C1UEA3_EUMVA</name>
<protein>
    <submittedName>
        <fullName evidence="2">Uncharacterized protein</fullName>
    </submittedName>
</protein>
<evidence type="ECO:0000313" key="3">
    <source>
        <dbReference type="Proteomes" id="UP000299102"/>
    </source>
</evidence>
<accession>A0A4C1UEA3</accession>
<dbReference type="AlphaFoldDB" id="A0A4C1UEA3"/>
<gene>
    <name evidence="2" type="ORF">EVAR_15904_1</name>
</gene>
<organism evidence="2 3">
    <name type="scientific">Eumeta variegata</name>
    <name type="common">Bagworm moth</name>
    <name type="synonym">Eumeta japonica</name>
    <dbReference type="NCBI Taxonomy" id="151549"/>
    <lineage>
        <taxon>Eukaryota</taxon>
        <taxon>Metazoa</taxon>
        <taxon>Ecdysozoa</taxon>
        <taxon>Arthropoda</taxon>
        <taxon>Hexapoda</taxon>
        <taxon>Insecta</taxon>
        <taxon>Pterygota</taxon>
        <taxon>Neoptera</taxon>
        <taxon>Endopterygota</taxon>
        <taxon>Lepidoptera</taxon>
        <taxon>Glossata</taxon>
        <taxon>Ditrysia</taxon>
        <taxon>Tineoidea</taxon>
        <taxon>Psychidae</taxon>
        <taxon>Oiketicinae</taxon>
        <taxon>Eumeta</taxon>
    </lineage>
</organism>